<reference evidence="1 2" key="1">
    <citation type="submission" date="2009-02" db="EMBL/GenBank/DDBJ databases">
        <title>Draft genome sequence of Bifidobacterium pseudocatenulatum (DSM 20438).</title>
        <authorList>
            <person name="Sudarsanam P."/>
            <person name="Ley R."/>
            <person name="Guruge J."/>
            <person name="Turnbaugh P.J."/>
            <person name="Mahowald M."/>
            <person name="Liep D."/>
            <person name="Gordon J."/>
        </authorList>
    </citation>
    <scope>NUCLEOTIDE SEQUENCE [LARGE SCALE GENOMIC DNA]</scope>
    <source>
        <strain evidence="1 2">DSM 20438</strain>
    </source>
</reference>
<dbReference type="AlphaFoldDB" id="C0BT66"/>
<proteinExistence type="predicted"/>
<evidence type="ECO:0000313" key="1">
    <source>
        <dbReference type="EMBL" id="EEG70568.1"/>
    </source>
</evidence>
<accession>C0BT66</accession>
<comment type="caution">
    <text evidence="1">The sequence shown here is derived from an EMBL/GenBank/DDBJ whole genome shotgun (WGS) entry which is preliminary data.</text>
</comment>
<evidence type="ECO:0000313" key="2">
    <source>
        <dbReference type="Proteomes" id="UP000003875"/>
    </source>
</evidence>
<dbReference type="Proteomes" id="UP000003875">
    <property type="component" value="Unassembled WGS sequence"/>
</dbReference>
<name>C0BT66_BIFPS</name>
<sequence length="49" mass="5291">MLLAHAILLLKYSTQTILTASIGMVSRDTPKPVGNLSARHVIIIVCMSL</sequence>
<gene>
    <name evidence="1" type="ORF">BIFPSEUDO_03587</name>
</gene>
<organism evidence="1 2">
    <name type="scientific">Bifidobacterium pseudocatenulatum DSM 20438 = JCM 1200 = LMG 10505</name>
    <dbReference type="NCBI Taxonomy" id="547043"/>
    <lineage>
        <taxon>Bacteria</taxon>
        <taxon>Bacillati</taxon>
        <taxon>Actinomycetota</taxon>
        <taxon>Actinomycetes</taxon>
        <taxon>Bifidobacteriales</taxon>
        <taxon>Bifidobacteriaceae</taxon>
        <taxon>Bifidobacterium</taxon>
    </lineage>
</organism>
<protein>
    <submittedName>
        <fullName evidence="1">Uncharacterized protein</fullName>
    </submittedName>
</protein>
<dbReference type="EMBL" id="ABXX02000003">
    <property type="protein sequence ID" value="EEG70568.1"/>
    <property type="molecule type" value="Genomic_DNA"/>
</dbReference>
<reference evidence="1 2" key="2">
    <citation type="submission" date="2009-02" db="EMBL/GenBank/DDBJ databases">
        <authorList>
            <person name="Fulton L."/>
            <person name="Clifton S."/>
            <person name="Fulton B."/>
            <person name="Xu J."/>
            <person name="Minx P."/>
            <person name="Pepin K.H."/>
            <person name="Johnson M."/>
            <person name="Bhonagiri V."/>
            <person name="Nash W.E."/>
            <person name="Mardis E.R."/>
            <person name="Wilson R.K."/>
        </authorList>
    </citation>
    <scope>NUCLEOTIDE SEQUENCE [LARGE SCALE GENOMIC DNA]</scope>
    <source>
        <strain evidence="1 2">DSM 20438</strain>
    </source>
</reference>